<keyword evidence="4 6" id="KW-1133">Transmembrane helix</keyword>
<comment type="subcellular location">
    <subcellularLocation>
        <location evidence="1">Cell membrane</location>
        <topology evidence="1">Multi-pass membrane protein</topology>
    </subcellularLocation>
</comment>
<feature type="domain" description="ABC3 transporter permease C-terminal" evidence="7">
    <location>
        <begin position="301"/>
        <end position="417"/>
    </location>
</feature>
<dbReference type="EMBL" id="VORV01000002">
    <property type="protein sequence ID" value="TXD79306.1"/>
    <property type="molecule type" value="Genomic_DNA"/>
</dbReference>
<organism evidence="9 11">
    <name type="scientific">Algoriphagus ratkowskyi</name>
    <dbReference type="NCBI Taxonomy" id="57028"/>
    <lineage>
        <taxon>Bacteria</taxon>
        <taxon>Pseudomonadati</taxon>
        <taxon>Bacteroidota</taxon>
        <taxon>Cytophagia</taxon>
        <taxon>Cytophagales</taxon>
        <taxon>Cyclobacteriaceae</taxon>
        <taxon>Algoriphagus</taxon>
    </lineage>
</organism>
<evidence type="ECO:0000313" key="9">
    <source>
        <dbReference type="EMBL" id="PZX61184.1"/>
    </source>
</evidence>
<accession>A0A2W7RLB6</accession>
<feature type="transmembrane region" description="Helical" evidence="6">
    <location>
        <begin position="440"/>
        <end position="461"/>
    </location>
</feature>
<reference evidence="9 11" key="1">
    <citation type="submission" date="2018-06" db="EMBL/GenBank/DDBJ databases">
        <title>Genomic Encyclopedia of Archaeal and Bacterial Type Strains, Phase II (KMG-II): from individual species to whole genera.</title>
        <authorList>
            <person name="Goeker M."/>
        </authorList>
    </citation>
    <scope>NUCLEOTIDE SEQUENCE [LARGE SCALE GENOMIC DNA]</scope>
    <source>
        <strain evidence="9 11">DSM 22686</strain>
    </source>
</reference>
<comment type="caution">
    <text evidence="9">The sequence shown here is derived from an EMBL/GenBank/DDBJ whole genome shotgun (WGS) entry which is preliminary data.</text>
</comment>
<evidence type="ECO:0000256" key="4">
    <source>
        <dbReference type="ARBA" id="ARBA00022989"/>
    </source>
</evidence>
<evidence type="ECO:0000313" key="10">
    <source>
        <dbReference type="EMBL" id="TXD79306.1"/>
    </source>
</evidence>
<name>A0A2W7RLB6_9BACT</name>
<feature type="domain" description="MacB-like periplasmic core" evidence="8">
    <location>
        <begin position="442"/>
        <end position="651"/>
    </location>
</feature>
<feature type="domain" description="ABC3 transporter permease C-terminal" evidence="7">
    <location>
        <begin position="686"/>
        <end position="799"/>
    </location>
</feature>
<feature type="transmembrane region" description="Helical" evidence="6">
    <location>
        <begin position="769"/>
        <end position="794"/>
    </location>
</feature>
<dbReference type="GO" id="GO:0005886">
    <property type="term" value="C:plasma membrane"/>
    <property type="evidence" value="ECO:0007669"/>
    <property type="project" value="UniProtKB-SubCell"/>
</dbReference>
<feature type="transmembrane region" description="Helical" evidence="6">
    <location>
        <begin position="294"/>
        <end position="315"/>
    </location>
</feature>
<evidence type="ECO:0000313" key="11">
    <source>
        <dbReference type="Proteomes" id="UP000249115"/>
    </source>
</evidence>
<feature type="transmembrane region" description="Helical" evidence="6">
    <location>
        <begin position="21"/>
        <end position="41"/>
    </location>
</feature>
<dbReference type="OrthoDB" id="5933722at2"/>
<feature type="transmembrane region" description="Helical" evidence="6">
    <location>
        <begin position="735"/>
        <end position="754"/>
    </location>
</feature>
<evidence type="ECO:0000256" key="6">
    <source>
        <dbReference type="SAM" id="Phobius"/>
    </source>
</evidence>
<dbReference type="PANTHER" id="PTHR30572:SF18">
    <property type="entry name" value="ABC-TYPE MACROLIDE FAMILY EXPORT SYSTEM PERMEASE COMPONENT 2"/>
    <property type="match status" value="1"/>
</dbReference>
<dbReference type="Pfam" id="PF12704">
    <property type="entry name" value="MacB_PCD"/>
    <property type="match status" value="2"/>
</dbReference>
<evidence type="ECO:0000259" key="7">
    <source>
        <dbReference type="Pfam" id="PF02687"/>
    </source>
</evidence>
<sequence length="806" mass="90166">MLKNYFKIAWRNLRRNKLRTSIHVLGLSIGIAICFLIFNVVTHSYSFDQFHPDKERIFRINTLTDWGDGGGSFPNSGTPGPLAEVIQDEISGVEVKGKLYTMYSTLVALPTSDKVFGRSDKVTFADPGFFELFPREWLAGNPETALIQPESVVISANSLHKYFPGTDPSDVLGQELMFVDSDSIYAKVTGVIADYTENTDFIFHDFISYSTIRTPEQLDWYGLHDWSSVNSSSQLFVKLAKGVTPESVDEAFKPLVTKNMEAGDDGEYNTSFFAEPLAEMHFVPNYGSTSVSKVFLKGLSTIGLIILVLAALNFVNLETAQAISRSKEVGIRKTIGGTRLQLIIQFLAETFLIVIFSTVLALAMVEGIKILFTSYLPQDFRIDYFSVYNSLFYVGFPVLISMITGMYPALILSNYDPQRALKGDMIRNGKFSLGVFMRKNLTVIQLSASMAFIILVLVLNYQLKYVTSQPLGFDKEAVMYARLPFMSDPDKMIQLQDRYNQESIVQSASLSGSLVTSTSLWTSNAKIPVDTTEIEINIQVMNVDSAFVRVNGIPLLAGSDKITRSDEILINAQFVNEAGFESPEEAIGTEIRYSDKQVRIIGVVDDFHSRSLREKIRPLLFTYNPSYFQSVSVKLNSDQNLAASKERLEQIYLTVYPYEEASFSFLDTQIDQFYQEDEKIKNVLGFACALAIMISCLGLFGLSSFTIAQRTKEISIRKVLGATLQQILFLISKEYIILLGLSFLIAILPAYYFLNNWLNGFSTKVDMPYFIFVAAGLGVMAICLLIVGIHSYIASQTNPAKVLKSE</sequence>
<feature type="transmembrane region" description="Helical" evidence="6">
    <location>
        <begin position="342"/>
        <end position="365"/>
    </location>
</feature>
<keyword evidence="12" id="KW-1185">Reference proteome</keyword>
<dbReference type="InterPro" id="IPR050250">
    <property type="entry name" value="Macrolide_Exporter_MacB"/>
</dbReference>
<keyword evidence="5 6" id="KW-0472">Membrane</keyword>
<evidence type="ECO:0000256" key="2">
    <source>
        <dbReference type="ARBA" id="ARBA00022475"/>
    </source>
</evidence>
<dbReference type="PANTHER" id="PTHR30572">
    <property type="entry name" value="MEMBRANE COMPONENT OF TRANSPORTER-RELATED"/>
    <property type="match status" value="1"/>
</dbReference>
<dbReference type="Proteomes" id="UP000321927">
    <property type="component" value="Unassembled WGS sequence"/>
</dbReference>
<evidence type="ECO:0000313" key="12">
    <source>
        <dbReference type="Proteomes" id="UP000321927"/>
    </source>
</evidence>
<evidence type="ECO:0000256" key="1">
    <source>
        <dbReference type="ARBA" id="ARBA00004651"/>
    </source>
</evidence>
<proteinExistence type="predicted"/>
<keyword evidence="3 6" id="KW-0812">Transmembrane</keyword>
<evidence type="ECO:0000256" key="5">
    <source>
        <dbReference type="ARBA" id="ARBA00023136"/>
    </source>
</evidence>
<feature type="domain" description="MacB-like periplasmic core" evidence="8">
    <location>
        <begin position="20"/>
        <end position="253"/>
    </location>
</feature>
<keyword evidence="2" id="KW-1003">Cell membrane</keyword>
<dbReference type="InterPro" id="IPR025857">
    <property type="entry name" value="MacB_PCD"/>
</dbReference>
<protein>
    <submittedName>
        <fullName evidence="10">FtsX-like permease family protein</fullName>
    </submittedName>
    <submittedName>
        <fullName evidence="9">MacB-like protein</fullName>
    </submittedName>
</protein>
<feature type="transmembrane region" description="Helical" evidence="6">
    <location>
        <begin position="385"/>
        <end position="412"/>
    </location>
</feature>
<feature type="transmembrane region" description="Helical" evidence="6">
    <location>
        <begin position="683"/>
        <end position="708"/>
    </location>
</feature>
<dbReference type="EMBL" id="QKZU01000001">
    <property type="protein sequence ID" value="PZX61184.1"/>
    <property type="molecule type" value="Genomic_DNA"/>
</dbReference>
<reference evidence="10 12" key="2">
    <citation type="submission" date="2019-08" db="EMBL/GenBank/DDBJ databases">
        <title>Genome of Algoriphagus ratkowskyi IC026.</title>
        <authorList>
            <person name="Bowman J.P."/>
        </authorList>
    </citation>
    <scope>NUCLEOTIDE SEQUENCE [LARGE SCALE GENOMIC DNA]</scope>
    <source>
        <strain evidence="10 12">IC026</strain>
    </source>
</reference>
<evidence type="ECO:0000256" key="3">
    <source>
        <dbReference type="ARBA" id="ARBA00022692"/>
    </source>
</evidence>
<dbReference type="AlphaFoldDB" id="A0A2W7RLB6"/>
<dbReference type="Proteomes" id="UP000249115">
    <property type="component" value="Unassembled WGS sequence"/>
</dbReference>
<dbReference type="RefSeq" id="WP_086497863.1">
    <property type="nucleotide sequence ID" value="NZ_MSSV01000001.1"/>
</dbReference>
<dbReference type="InterPro" id="IPR003838">
    <property type="entry name" value="ABC3_permease_C"/>
</dbReference>
<gene>
    <name evidence="10" type="ORF">ESW18_03485</name>
    <name evidence="9" type="ORF">LV84_00172</name>
</gene>
<evidence type="ECO:0000259" key="8">
    <source>
        <dbReference type="Pfam" id="PF12704"/>
    </source>
</evidence>
<dbReference type="GO" id="GO:0022857">
    <property type="term" value="F:transmembrane transporter activity"/>
    <property type="evidence" value="ECO:0007669"/>
    <property type="project" value="TreeGrafter"/>
</dbReference>
<dbReference type="Pfam" id="PF02687">
    <property type="entry name" value="FtsX"/>
    <property type="match status" value="2"/>
</dbReference>